<feature type="binding site" evidence="12">
    <location>
        <begin position="27"/>
        <end position="34"/>
    </location>
    <ligand>
        <name>ATP</name>
        <dbReference type="ChEBI" id="CHEBI:30616"/>
    </ligand>
</feature>
<dbReference type="SUPFAM" id="SSF52540">
    <property type="entry name" value="P-loop containing nucleoside triphosphate hydrolases"/>
    <property type="match status" value="1"/>
</dbReference>
<keyword evidence="6" id="KW-0238">DNA-binding</keyword>
<dbReference type="InterPro" id="IPR014017">
    <property type="entry name" value="DNA_helicase_UvrD-like_C"/>
</dbReference>
<dbReference type="GO" id="GO:0009314">
    <property type="term" value="P:response to radiation"/>
    <property type="evidence" value="ECO:0007669"/>
    <property type="project" value="UniProtKB-ARBA"/>
</dbReference>
<dbReference type="Gene3D" id="1.10.486.10">
    <property type="entry name" value="PCRA, domain 4"/>
    <property type="match status" value="1"/>
</dbReference>
<evidence type="ECO:0000259" key="13">
    <source>
        <dbReference type="PROSITE" id="PS51198"/>
    </source>
</evidence>
<evidence type="ECO:0000256" key="1">
    <source>
        <dbReference type="ARBA" id="ARBA00009922"/>
    </source>
</evidence>
<proteinExistence type="inferred from homology"/>
<keyword evidence="2 12" id="KW-0547">Nucleotide-binding</keyword>
<evidence type="ECO:0000256" key="7">
    <source>
        <dbReference type="ARBA" id="ARBA00023235"/>
    </source>
</evidence>
<feature type="domain" description="UvrD-like helicase ATP-binding" evidence="13">
    <location>
        <begin position="6"/>
        <end position="282"/>
    </location>
</feature>
<keyword evidence="7" id="KW-0413">Isomerase</keyword>
<dbReference type="GO" id="GO:0005829">
    <property type="term" value="C:cytosol"/>
    <property type="evidence" value="ECO:0007669"/>
    <property type="project" value="TreeGrafter"/>
</dbReference>
<evidence type="ECO:0000256" key="8">
    <source>
        <dbReference type="ARBA" id="ARBA00034617"/>
    </source>
</evidence>
<comment type="caution">
    <text evidence="15">The sequence shown here is derived from an EMBL/GenBank/DDBJ whole genome shotgun (WGS) entry which is preliminary data.</text>
</comment>
<sequence length="730" mass="81707">MDELLAGLNPPQRQAVLHHEGPLLLLAGAGSGKTRTLTHRVAHLIRQQGVAPWQILAVTFTNKAAAEMKARLERLLGASELPWVATFHATCVRILRREIAVLGYSSDFTIYDDQDQERLLKAVLTELDIPEKTLKARAAAWAIDAAKNKGLFPEQLDTGDFYGELTARVYARYQQRLQQANALDFGDLLLLAVRLFEAHPEVLHKYRQRFQYIHVDEFQDTNQVQYRLIHLLAGVHCNLCVVGDDDQSIYAWRGAEIGNILGFERDYPGCTVIRLEQNYRSTRTILEAAGEVVAKNVGRKGKTLWTENPPGEKITLEALPDDLEEARFVAAEIARLKESGRHLRDIAVFYRTNAQSRSLEEALRGRGLPYVMFGGVKFYSRLEIKDILAYLRVLTNPADAIAARRIVNVPPRGIGAATVERIAALEVEAGGFLPACRLALERGALKGAAANRVGEFVTLMESFRQKLEEFPYPQLTAVIIDESGYGPMLREERTEEARGRMDNLEQLLAGMEEHYGSEGTLADYLEQVALITDLDSYDNSLDRVTLMTLHAAKGLEFPVVFMTGMEEGLFPHSRAAEGGAEIEEERRLCYVGMTRAMEKLYLTHARRRRVYGDYQFNPPSRFLGEIPPAALRDQPAPALKKTAGHNLASIFEQIAPAPFDDDDFPFEEEVRLVPDAEEGPRIGMQVRHLKFGVGTVRRLEGSGDKQKVTVYFRSVGPKTLLLKFAGLEPA</sequence>
<name>A0A550JEV7_9BACT</name>
<evidence type="ECO:0000256" key="4">
    <source>
        <dbReference type="ARBA" id="ARBA00022806"/>
    </source>
</evidence>
<gene>
    <name evidence="15" type="ORF">FL622_07945</name>
</gene>
<dbReference type="EMBL" id="VJVV01000005">
    <property type="protein sequence ID" value="TRO81728.1"/>
    <property type="molecule type" value="Genomic_DNA"/>
</dbReference>
<keyword evidence="3 12" id="KW-0378">Hydrolase</keyword>
<evidence type="ECO:0000259" key="14">
    <source>
        <dbReference type="PROSITE" id="PS51217"/>
    </source>
</evidence>
<accession>A0A550JEV7</accession>
<dbReference type="Proteomes" id="UP000317155">
    <property type="component" value="Unassembled WGS sequence"/>
</dbReference>
<evidence type="ECO:0000256" key="10">
    <source>
        <dbReference type="ARBA" id="ARBA00034923"/>
    </source>
</evidence>
<dbReference type="RefSeq" id="WP_092057555.1">
    <property type="nucleotide sequence ID" value="NZ_FOJJ01000037.1"/>
</dbReference>
<dbReference type="PROSITE" id="PS51198">
    <property type="entry name" value="UVRD_HELICASE_ATP_BIND"/>
    <property type="match status" value="1"/>
</dbReference>
<dbReference type="GO" id="GO:0005524">
    <property type="term" value="F:ATP binding"/>
    <property type="evidence" value="ECO:0007669"/>
    <property type="project" value="UniProtKB-UniRule"/>
</dbReference>
<evidence type="ECO:0000256" key="3">
    <source>
        <dbReference type="ARBA" id="ARBA00022801"/>
    </source>
</evidence>
<dbReference type="CDD" id="cd17932">
    <property type="entry name" value="DEXQc_UvrD"/>
    <property type="match status" value="1"/>
</dbReference>
<evidence type="ECO:0000256" key="2">
    <source>
        <dbReference type="ARBA" id="ARBA00022741"/>
    </source>
</evidence>
<dbReference type="Pfam" id="PF00580">
    <property type="entry name" value="UvrD-helicase"/>
    <property type="match status" value="1"/>
</dbReference>
<dbReference type="OrthoDB" id="9810135at2"/>
<dbReference type="GO" id="GO:0043138">
    <property type="term" value="F:3'-5' DNA helicase activity"/>
    <property type="evidence" value="ECO:0007669"/>
    <property type="project" value="UniProtKB-EC"/>
</dbReference>
<evidence type="ECO:0000313" key="16">
    <source>
        <dbReference type="Proteomes" id="UP000317155"/>
    </source>
</evidence>
<evidence type="ECO:0000256" key="6">
    <source>
        <dbReference type="ARBA" id="ARBA00023125"/>
    </source>
</evidence>
<dbReference type="Gene3D" id="3.40.50.300">
    <property type="entry name" value="P-loop containing nucleotide triphosphate hydrolases"/>
    <property type="match status" value="2"/>
</dbReference>
<keyword evidence="4 12" id="KW-0347">Helicase</keyword>
<keyword evidence="5 12" id="KW-0067">ATP-binding</keyword>
<dbReference type="CDD" id="cd18807">
    <property type="entry name" value="SF1_C_UvrD"/>
    <property type="match status" value="1"/>
</dbReference>
<comment type="similarity">
    <text evidence="1">Belongs to the helicase family. UvrD subfamily.</text>
</comment>
<keyword evidence="16" id="KW-1185">Reference proteome</keyword>
<dbReference type="PANTHER" id="PTHR11070">
    <property type="entry name" value="UVRD / RECB / PCRA DNA HELICASE FAMILY MEMBER"/>
    <property type="match status" value="1"/>
</dbReference>
<comment type="catalytic activity">
    <reaction evidence="11">
        <text>ATP + H2O = ADP + phosphate + H(+)</text>
        <dbReference type="Rhea" id="RHEA:13065"/>
        <dbReference type="ChEBI" id="CHEBI:15377"/>
        <dbReference type="ChEBI" id="CHEBI:15378"/>
        <dbReference type="ChEBI" id="CHEBI:30616"/>
        <dbReference type="ChEBI" id="CHEBI:43474"/>
        <dbReference type="ChEBI" id="CHEBI:456216"/>
        <dbReference type="EC" id="5.6.2.4"/>
    </reaction>
</comment>
<protein>
    <recommendedName>
        <fullName evidence="9">DNA 3'-5' helicase</fullName>
        <ecNumber evidence="9">5.6.2.4</ecNumber>
    </recommendedName>
    <alternativeName>
        <fullName evidence="10">DNA 3'-5' helicase II</fullName>
    </alternativeName>
</protein>
<dbReference type="PROSITE" id="PS51217">
    <property type="entry name" value="UVRD_HELICASE_CTER"/>
    <property type="match status" value="1"/>
</dbReference>
<dbReference type="GO" id="GO:0016887">
    <property type="term" value="F:ATP hydrolysis activity"/>
    <property type="evidence" value="ECO:0007669"/>
    <property type="project" value="RHEA"/>
</dbReference>
<dbReference type="FunFam" id="1.10.10.160:FF:000001">
    <property type="entry name" value="ATP-dependent DNA helicase"/>
    <property type="match status" value="1"/>
</dbReference>
<feature type="domain" description="UvrD-like helicase C-terminal" evidence="14">
    <location>
        <begin position="283"/>
        <end position="554"/>
    </location>
</feature>
<dbReference type="InterPro" id="IPR027417">
    <property type="entry name" value="P-loop_NTPase"/>
</dbReference>
<dbReference type="InterPro" id="IPR013986">
    <property type="entry name" value="DExx_box_DNA_helicase_dom_sf"/>
</dbReference>
<dbReference type="AlphaFoldDB" id="A0A550JEV7"/>
<dbReference type="GO" id="GO:0033202">
    <property type="term" value="C:DNA helicase complex"/>
    <property type="evidence" value="ECO:0007669"/>
    <property type="project" value="TreeGrafter"/>
</dbReference>
<organism evidence="15 16">
    <name type="scientific">Trichloromonas acetexigens</name>
    <dbReference type="NCBI Taxonomy" id="38815"/>
    <lineage>
        <taxon>Bacteria</taxon>
        <taxon>Pseudomonadati</taxon>
        <taxon>Thermodesulfobacteriota</taxon>
        <taxon>Desulfuromonadia</taxon>
        <taxon>Desulfuromonadales</taxon>
        <taxon>Trichloromonadaceae</taxon>
        <taxon>Trichloromonas</taxon>
    </lineage>
</organism>
<evidence type="ECO:0000256" key="11">
    <source>
        <dbReference type="ARBA" id="ARBA00048988"/>
    </source>
</evidence>
<dbReference type="Pfam" id="PF21196">
    <property type="entry name" value="PcrA_UvrD_tudor"/>
    <property type="match status" value="1"/>
</dbReference>
<comment type="catalytic activity">
    <reaction evidence="8">
        <text>Couples ATP hydrolysis with the unwinding of duplex DNA by translocating in the 3'-5' direction.</text>
        <dbReference type="EC" id="5.6.2.4"/>
    </reaction>
</comment>
<dbReference type="Gene3D" id="1.10.10.160">
    <property type="match status" value="1"/>
</dbReference>
<dbReference type="GO" id="GO:0003677">
    <property type="term" value="F:DNA binding"/>
    <property type="evidence" value="ECO:0007669"/>
    <property type="project" value="UniProtKB-KW"/>
</dbReference>
<dbReference type="InterPro" id="IPR000212">
    <property type="entry name" value="DNA_helicase_UvrD/REP"/>
</dbReference>
<reference evidence="15 16" key="1">
    <citation type="submission" date="2019-07" db="EMBL/GenBank/DDBJ databases">
        <title>Insights of Desulfuromonas acetexigens electromicrobiology.</title>
        <authorList>
            <person name="Katuri K."/>
            <person name="Sapireddy V."/>
            <person name="Shaw D.R."/>
            <person name="Saikaly P."/>
        </authorList>
    </citation>
    <scope>NUCLEOTIDE SEQUENCE [LARGE SCALE GENOMIC DNA]</scope>
    <source>
        <strain evidence="15 16">2873</strain>
    </source>
</reference>
<dbReference type="EC" id="5.6.2.4" evidence="9"/>
<evidence type="ECO:0000256" key="5">
    <source>
        <dbReference type="ARBA" id="ARBA00022840"/>
    </source>
</evidence>
<dbReference type="PANTHER" id="PTHR11070:SF2">
    <property type="entry name" value="ATP-DEPENDENT DNA HELICASE SRS2"/>
    <property type="match status" value="1"/>
</dbReference>
<evidence type="ECO:0000256" key="12">
    <source>
        <dbReference type="PROSITE-ProRule" id="PRU00560"/>
    </source>
</evidence>
<dbReference type="InterPro" id="IPR014016">
    <property type="entry name" value="UvrD-like_ATP-bd"/>
</dbReference>
<dbReference type="GO" id="GO:0000725">
    <property type="term" value="P:recombinational repair"/>
    <property type="evidence" value="ECO:0007669"/>
    <property type="project" value="TreeGrafter"/>
</dbReference>
<evidence type="ECO:0000313" key="15">
    <source>
        <dbReference type="EMBL" id="TRO81728.1"/>
    </source>
</evidence>
<evidence type="ECO:0000256" key="9">
    <source>
        <dbReference type="ARBA" id="ARBA00034808"/>
    </source>
</evidence>
<dbReference type="Pfam" id="PF13361">
    <property type="entry name" value="UvrD_C"/>
    <property type="match status" value="1"/>
</dbReference>